<feature type="transmembrane region" description="Helical" evidence="1">
    <location>
        <begin position="167"/>
        <end position="184"/>
    </location>
</feature>
<feature type="transmembrane region" description="Helical" evidence="1">
    <location>
        <begin position="402"/>
        <end position="422"/>
    </location>
</feature>
<feature type="transmembrane region" description="Helical" evidence="1">
    <location>
        <begin position="345"/>
        <end position="364"/>
    </location>
</feature>
<dbReference type="AlphaFoldDB" id="A0AA87MRF6"/>
<evidence type="ECO:0000256" key="1">
    <source>
        <dbReference type="SAM" id="Phobius"/>
    </source>
</evidence>
<dbReference type="Proteomes" id="UP000001343">
    <property type="component" value="Unassembled WGS sequence"/>
</dbReference>
<name>A0AA87MRF6_9LEPT</name>
<keyword evidence="1" id="KW-0812">Transmembrane</keyword>
<feature type="transmembrane region" description="Helical" evidence="1">
    <location>
        <begin position="218"/>
        <end position="248"/>
    </location>
</feature>
<feature type="transmembrane region" description="Helical" evidence="1">
    <location>
        <begin position="113"/>
        <end position="132"/>
    </location>
</feature>
<evidence type="ECO:0000313" key="3">
    <source>
        <dbReference type="Proteomes" id="UP000001343"/>
    </source>
</evidence>
<protein>
    <submittedName>
        <fullName evidence="2">Membrane protein</fullName>
    </submittedName>
</protein>
<feature type="transmembrane region" description="Helical" evidence="1">
    <location>
        <begin position="33"/>
        <end position="53"/>
    </location>
</feature>
<feature type="transmembrane region" description="Helical" evidence="1">
    <location>
        <begin position="376"/>
        <end position="395"/>
    </location>
</feature>
<feature type="transmembrane region" description="Helical" evidence="1">
    <location>
        <begin position="464"/>
        <end position="486"/>
    </location>
</feature>
<reference evidence="2 3" key="1">
    <citation type="journal article" date="2014" name="Int. J. Syst. Evol. Microbiol.">
        <title>Leptospira mayottensis sp. nov., a pathogenic species of the genus Leptospira isolated from humans.</title>
        <authorList>
            <person name="Bourhy P."/>
            <person name="Collet L."/>
            <person name="Brisse S."/>
            <person name="Picardeau M."/>
        </authorList>
    </citation>
    <scope>NUCLEOTIDE SEQUENCE [LARGE SCALE GENOMIC DNA]</scope>
    <source>
        <strain evidence="2 3">200901122</strain>
    </source>
</reference>
<evidence type="ECO:0000313" key="2">
    <source>
        <dbReference type="EMBL" id="EKS02068.1"/>
    </source>
</evidence>
<gene>
    <name evidence="2" type="ORF">LEP1GSC125_0774</name>
</gene>
<organism evidence="2 3">
    <name type="scientific">Leptospira mayottensis 200901122</name>
    <dbReference type="NCBI Taxonomy" id="1193010"/>
    <lineage>
        <taxon>Bacteria</taxon>
        <taxon>Pseudomonadati</taxon>
        <taxon>Spirochaetota</taxon>
        <taxon>Spirochaetia</taxon>
        <taxon>Leptospirales</taxon>
        <taxon>Leptospiraceae</taxon>
        <taxon>Leptospira</taxon>
    </lineage>
</organism>
<feature type="transmembrane region" description="Helical" evidence="1">
    <location>
        <begin position="138"/>
        <end position="155"/>
    </location>
</feature>
<feature type="transmembrane region" description="Helical" evidence="1">
    <location>
        <begin position="318"/>
        <end position="338"/>
    </location>
</feature>
<feature type="transmembrane region" description="Helical" evidence="1">
    <location>
        <begin position="260"/>
        <end position="284"/>
    </location>
</feature>
<keyword evidence="1" id="KW-0472">Membrane</keyword>
<accession>A0AA87MRF6</accession>
<sequence>MGQTLKEISSSSRKRILIDNLKQEGILSEMRKIILFFLLCLPVLYYIGTVLSWEKKKRIRPTGDEPHYLMISESIRKDGDFDLKNNYEEDRNTKKIIGPVDVENHTTPKDGKLYSIHSIGTSCLTLIGYSIFGITGARISLALLAGIIPFLFYQLGKIFHLSPKEAAVIAVFYSVSLPFPMVAGQIFPDLPTGILLTFVFTILFMLETKRSFENKNILYFVCGVGCGCLAWFHTKNLPVVALILFWILYKKEADLKSKGIFLGTTLLFVFSFLGCNFLWFGSIAGPYGGKNSPPTFDLNFFHWITVFLGLFMDRNQGLFFQNPMIWIPGILGIFFLILDKNLKRIGILFLFVLILQLGLNAGHSCSYGCLSLPGRFQWSSAVLFFLPFLVGWKMLSSISRKIAWEIFVLCVVYQIWIGKYWFDYTSSLYHVMEPDPQKRPGFFPEKILSYLPSWTDPNLSWKAIVNWVWIGIFLLPILSLSFRIIVEIKRSESDS</sequence>
<keyword evidence="1" id="KW-1133">Transmembrane helix</keyword>
<comment type="caution">
    <text evidence="2">The sequence shown here is derived from an EMBL/GenBank/DDBJ whole genome shotgun (WGS) entry which is preliminary data.</text>
</comment>
<proteinExistence type="predicted"/>
<dbReference type="EMBL" id="AKWM02000002">
    <property type="protein sequence ID" value="EKS02068.1"/>
    <property type="molecule type" value="Genomic_DNA"/>
</dbReference>